<name>A0A485NJF5_LYNPA</name>
<evidence type="ECO:0000313" key="2">
    <source>
        <dbReference type="Proteomes" id="UP000386466"/>
    </source>
</evidence>
<dbReference type="AlphaFoldDB" id="A0A485NJF5"/>
<proteinExistence type="predicted"/>
<dbReference type="EMBL" id="CAAGRJ010016200">
    <property type="protein sequence ID" value="VFV31816.1"/>
    <property type="molecule type" value="Genomic_DNA"/>
</dbReference>
<sequence length="78" mass="8332">MGAAAACRSPGRPRAAAVVRPGGLFWVVDQACLEFGRWRPLVCSGKVHTPPYSFLFHRCAAACARARSTREGGGKSRS</sequence>
<evidence type="ECO:0000313" key="1">
    <source>
        <dbReference type="EMBL" id="VFV31816.1"/>
    </source>
</evidence>
<keyword evidence="2" id="KW-1185">Reference proteome</keyword>
<gene>
    <name evidence="1" type="ORF">LYPA_23C012602</name>
</gene>
<organism evidence="1 2">
    <name type="scientific">Lynx pardinus</name>
    <name type="common">Iberian lynx</name>
    <name type="synonym">Felis pardina</name>
    <dbReference type="NCBI Taxonomy" id="191816"/>
    <lineage>
        <taxon>Eukaryota</taxon>
        <taxon>Metazoa</taxon>
        <taxon>Chordata</taxon>
        <taxon>Craniata</taxon>
        <taxon>Vertebrata</taxon>
        <taxon>Euteleostomi</taxon>
        <taxon>Mammalia</taxon>
        <taxon>Eutheria</taxon>
        <taxon>Laurasiatheria</taxon>
        <taxon>Carnivora</taxon>
        <taxon>Feliformia</taxon>
        <taxon>Felidae</taxon>
        <taxon>Felinae</taxon>
        <taxon>Lynx</taxon>
    </lineage>
</organism>
<accession>A0A485NJF5</accession>
<protein>
    <submittedName>
        <fullName evidence="1">Uncharacterized protein</fullName>
    </submittedName>
</protein>
<dbReference type="Proteomes" id="UP000386466">
    <property type="component" value="Unassembled WGS sequence"/>
</dbReference>
<reference evidence="1 2" key="1">
    <citation type="submission" date="2019-01" db="EMBL/GenBank/DDBJ databases">
        <authorList>
            <person name="Alioto T."/>
            <person name="Alioto T."/>
        </authorList>
    </citation>
    <scope>NUCLEOTIDE SEQUENCE [LARGE SCALE GENOMIC DNA]</scope>
</reference>